<dbReference type="AlphaFoldDB" id="A0A316W3C9"/>
<accession>A0A316W3C9</accession>
<reference evidence="3 4" key="1">
    <citation type="journal article" date="2018" name="Mol. Biol. Evol.">
        <title>Broad Genomic Sampling Reveals a Smut Pathogenic Ancestry of the Fungal Clade Ustilaginomycotina.</title>
        <authorList>
            <person name="Kijpornyongpan T."/>
            <person name="Mondo S.J."/>
            <person name="Barry K."/>
            <person name="Sandor L."/>
            <person name="Lee J."/>
            <person name="Lipzen A."/>
            <person name="Pangilinan J."/>
            <person name="LaButti K."/>
            <person name="Hainaut M."/>
            <person name="Henrissat B."/>
            <person name="Grigoriev I.V."/>
            <person name="Spatafora J.W."/>
            <person name="Aime M.C."/>
        </authorList>
    </citation>
    <scope>NUCLEOTIDE SEQUENCE [LARGE SCALE GENOMIC DNA]</scope>
    <source>
        <strain evidence="3 4">MCA 4658</strain>
    </source>
</reference>
<proteinExistence type="predicted"/>
<evidence type="ECO:0000259" key="2">
    <source>
        <dbReference type="PROSITE" id="PS51502"/>
    </source>
</evidence>
<sequence length="105" mass="12378">MPELIHIVLVKLKPAVRSDESAFSTFVTKCNELGTYPSLQPLLTEFKWAEPVYADRTKGFNWALYSRFRHREDYEKYRDDEGHRTFVKEVMSPALDEIMAYDLEV</sequence>
<dbReference type="PROSITE" id="PS51502">
    <property type="entry name" value="S_R_A_B_BARREL"/>
    <property type="match status" value="1"/>
</dbReference>
<dbReference type="Proteomes" id="UP000245783">
    <property type="component" value="Unassembled WGS sequence"/>
</dbReference>
<dbReference type="STRING" id="1522189.A0A316W3C9"/>
<keyword evidence="4" id="KW-1185">Reference proteome</keyword>
<dbReference type="Pfam" id="PF07876">
    <property type="entry name" value="Dabb"/>
    <property type="match status" value="1"/>
</dbReference>
<dbReference type="SMART" id="SM00886">
    <property type="entry name" value="Dabb"/>
    <property type="match status" value="1"/>
</dbReference>
<dbReference type="RefSeq" id="XP_025371369.1">
    <property type="nucleotide sequence ID" value="XM_025516916.1"/>
</dbReference>
<organism evidence="3 4">
    <name type="scientific">Ceraceosorus guamensis</name>
    <dbReference type="NCBI Taxonomy" id="1522189"/>
    <lineage>
        <taxon>Eukaryota</taxon>
        <taxon>Fungi</taxon>
        <taxon>Dikarya</taxon>
        <taxon>Basidiomycota</taxon>
        <taxon>Ustilaginomycotina</taxon>
        <taxon>Exobasidiomycetes</taxon>
        <taxon>Ceraceosorales</taxon>
        <taxon>Ceraceosoraceae</taxon>
        <taxon>Ceraceosorus</taxon>
    </lineage>
</organism>
<dbReference type="PANTHER" id="PTHR33178:SF19">
    <property type="entry name" value="STRESS-RESPONSE A_B BARREL DOMAIN-CONTAINING PROTEIN"/>
    <property type="match status" value="1"/>
</dbReference>
<dbReference type="InParanoid" id="A0A316W3C9"/>
<dbReference type="EMBL" id="KZ819363">
    <property type="protein sequence ID" value="PWN44209.1"/>
    <property type="molecule type" value="Genomic_DNA"/>
</dbReference>
<feature type="domain" description="Stress-response A/B barrel" evidence="2">
    <location>
        <begin position="4"/>
        <end position="103"/>
    </location>
</feature>
<dbReference type="InterPro" id="IPR011008">
    <property type="entry name" value="Dimeric_a/b-barrel"/>
</dbReference>
<comment type="subunit">
    <text evidence="1">Homodimer.</text>
</comment>
<evidence type="ECO:0000313" key="3">
    <source>
        <dbReference type="EMBL" id="PWN44209.1"/>
    </source>
</evidence>
<dbReference type="Gene3D" id="3.30.70.100">
    <property type="match status" value="1"/>
</dbReference>
<dbReference type="PANTHER" id="PTHR33178">
    <property type="match status" value="1"/>
</dbReference>
<protein>
    <recommendedName>
        <fullName evidence="2">Stress-response A/B barrel domain-containing protein</fullName>
    </recommendedName>
</protein>
<evidence type="ECO:0000256" key="1">
    <source>
        <dbReference type="ARBA" id="ARBA00011738"/>
    </source>
</evidence>
<dbReference type="SUPFAM" id="SSF54909">
    <property type="entry name" value="Dimeric alpha+beta barrel"/>
    <property type="match status" value="1"/>
</dbReference>
<dbReference type="GeneID" id="37038786"/>
<dbReference type="OrthoDB" id="42919at2759"/>
<dbReference type="InterPro" id="IPR013097">
    <property type="entry name" value="Dabb"/>
</dbReference>
<gene>
    <name evidence="3" type="ORF">IE81DRAFT_365172</name>
</gene>
<name>A0A316W3C9_9BASI</name>
<evidence type="ECO:0000313" key="4">
    <source>
        <dbReference type="Proteomes" id="UP000245783"/>
    </source>
</evidence>
<dbReference type="InterPro" id="IPR044662">
    <property type="entry name" value="HS1/DABB1-like"/>
</dbReference>